<evidence type="ECO:0000256" key="5">
    <source>
        <dbReference type="ARBA" id="ARBA00022448"/>
    </source>
</evidence>
<comment type="similarity">
    <text evidence="3">Belongs to the complex I NDUFB11 subunit family.</text>
</comment>
<evidence type="ECO:0000256" key="15">
    <source>
        <dbReference type="ARBA" id="ARBA00031387"/>
    </source>
</evidence>
<dbReference type="AlphaFoldDB" id="U5EES5"/>
<keyword evidence="12" id="KW-0496">Mitochondrion</keyword>
<keyword evidence="13 17" id="KW-0472">Membrane</keyword>
<evidence type="ECO:0000256" key="7">
    <source>
        <dbReference type="ARBA" id="ARBA00022692"/>
    </source>
</evidence>
<keyword evidence="6" id="KW-0679">Respiratory chain</keyword>
<evidence type="ECO:0000256" key="1">
    <source>
        <dbReference type="ARBA" id="ARBA00003195"/>
    </source>
</evidence>
<organism evidence="18">
    <name type="scientific">Corethrella appendiculata</name>
    <dbReference type="NCBI Taxonomy" id="1370023"/>
    <lineage>
        <taxon>Eukaryota</taxon>
        <taxon>Metazoa</taxon>
        <taxon>Ecdysozoa</taxon>
        <taxon>Arthropoda</taxon>
        <taxon>Hexapoda</taxon>
        <taxon>Insecta</taxon>
        <taxon>Pterygota</taxon>
        <taxon>Neoptera</taxon>
        <taxon>Endopterygota</taxon>
        <taxon>Diptera</taxon>
        <taxon>Nematocera</taxon>
        <taxon>Culicoidea</taxon>
        <taxon>Chaoboridae</taxon>
        <taxon>Corethrella</taxon>
    </lineage>
</organism>
<evidence type="ECO:0000256" key="17">
    <source>
        <dbReference type="SAM" id="Phobius"/>
    </source>
</evidence>
<accession>U5EES5</accession>
<name>U5EES5_9DIPT</name>
<dbReference type="EMBL" id="GANO01004185">
    <property type="protein sequence ID" value="JAB55686.1"/>
    <property type="molecule type" value="mRNA"/>
</dbReference>
<dbReference type="PANTHER" id="PTHR13327">
    <property type="entry name" value="NADH-UBIQUINONE OXIDOREDUCTASE ESSS SUBUNIT, MITOCHONDRIAL PRECURSOR"/>
    <property type="match status" value="1"/>
</dbReference>
<keyword evidence="9" id="KW-0809">Transit peptide</keyword>
<evidence type="ECO:0000256" key="9">
    <source>
        <dbReference type="ARBA" id="ARBA00022946"/>
    </source>
</evidence>
<comment type="function">
    <text evidence="1">Accessory subunit of the mitochondrial membrane respiratory chain NADH dehydrogenase (Complex I), that is believed not to be involved in catalysis. Complex I functions in the transfer of electrons from NADH to the respiratory chain. The immediate electron acceptor for the enzyme is believed to be ubiquinone.</text>
</comment>
<evidence type="ECO:0000256" key="13">
    <source>
        <dbReference type="ARBA" id="ARBA00023136"/>
    </source>
</evidence>
<keyword evidence="5" id="KW-0813">Transport</keyword>
<keyword evidence="7 17" id="KW-0812">Transmembrane</keyword>
<dbReference type="InterPro" id="IPR019329">
    <property type="entry name" value="NADH_UbQ_OxRdtase_ESSS_su"/>
</dbReference>
<evidence type="ECO:0000256" key="8">
    <source>
        <dbReference type="ARBA" id="ARBA00022792"/>
    </source>
</evidence>
<evidence type="ECO:0000256" key="14">
    <source>
        <dbReference type="ARBA" id="ARBA00030753"/>
    </source>
</evidence>
<proteinExistence type="evidence at transcript level"/>
<evidence type="ECO:0000256" key="11">
    <source>
        <dbReference type="ARBA" id="ARBA00022989"/>
    </source>
</evidence>
<keyword evidence="11 17" id="KW-1133">Transmembrane helix</keyword>
<evidence type="ECO:0000256" key="4">
    <source>
        <dbReference type="ARBA" id="ARBA00018632"/>
    </source>
</evidence>
<evidence type="ECO:0000256" key="2">
    <source>
        <dbReference type="ARBA" id="ARBA00004434"/>
    </source>
</evidence>
<protein>
    <recommendedName>
        <fullName evidence="4">NADH dehydrogenase [ubiquinone] 1 beta subcomplex subunit 11, mitochondrial</fullName>
    </recommendedName>
    <alternativeName>
        <fullName evidence="15">Complex I-ESSS</fullName>
    </alternativeName>
    <alternativeName>
        <fullName evidence="14">NADH-ubiquinone oxidoreductase ESSS subunit</fullName>
    </alternativeName>
</protein>
<dbReference type="Pfam" id="PF10183">
    <property type="entry name" value="ESSS"/>
    <property type="match status" value="1"/>
</dbReference>
<dbReference type="GO" id="GO:0005743">
    <property type="term" value="C:mitochondrial inner membrane"/>
    <property type="evidence" value="ECO:0007669"/>
    <property type="project" value="UniProtKB-SubCell"/>
</dbReference>
<dbReference type="PANTHER" id="PTHR13327:SF0">
    <property type="entry name" value="NADH DEHYDROGENASE [UBIQUINONE] 1 BETA SUBCOMPLEX SUBUNIT 11, MITOCHONDRIAL"/>
    <property type="match status" value="1"/>
</dbReference>
<keyword evidence="8" id="KW-0999">Mitochondrion inner membrane</keyword>
<comment type="subunit">
    <text evidence="16">Complex I is composed of 45 different subunits. Interacts with BCAP31.</text>
</comment>
<sequence>MAALIRLNNNTNLRNLINLTSKNVRLISTSGKKSDTATIDVKKSSTETTTSNTPTFTAADLKKNWVSYGWDFKDKKTDRDAMKASFFFSVTLCMVIGGFFWAYLPDPNLRDWSQREAYLVLRRREAAGEEPVNPNYIDPAKLILPSDEELGDREIII</sequence>
<keyword evidence="10" id="KW-0249">Electron transport</keyword>
<evidence type="ECO:0000256" key="12">
    <source>
        <dbReference type="ARBA" id="ARBA00023128"/>
    </source>
</evidence>
<evidence type="ECO:0000256" key="16">
    <source>
        <dbReference type="ARBA" id="ARBA00046528"/>
    </source>
</evidence>
<evidence type="ECO:0000256" key="3">
    <source>
        <dbReference type="ARBA" id="ARBA00008915"/>
    </source>
</evidence>
<evidence type="ECO:0000256" key="10">
    <source>
        <dbReference type="ARBA" id="ARBA00022982"/>
    </source>
</evidence>
<feature type="transmembrane region" description="Helical" evidence="17">
    <location>
        <begin position="84"/>
        <end position="104"/>
    </location>
</feature>
<evidence type="ECO:0000256" key="6">
    <source>
        <dbReference type="ARBA" id="ARBA00022660"/>
    </source>
</evidence>
<comment type="subcellular location">
    <subcellularLocation>
        <location evidence="2">Mitochondrion inner membrane</location>
        <topology evidence="2">Single-pass membrane protein</topology>
    </subcellularLocation>
</comment>
<reference evidence="18" key="1">
    <citation type="journal article" date="2014" name="Insect Biochem. Mol. Biol.">
        <title>An insight into the sialome of the frog biting fly, Corethrella appendiculata.</title>
        <authorList>
            <person name="Ribeiro J.M.C."/>
            <person name="Chagas A.C."/>
            <person name="Pham V.M."/>
            <person name="Lounibos L.P."/>
            <person name="Calvo E."/>
        </authorList>
    </citation>
    <scope>NUCLEOTIDE SEQUENCE</scope>
    <source>
        <tissue evidence="18">Salivary glands</tissue>
    </source>
</reference>
<evidence type="ECO:0000313" key="18">
    <source>
        <dbReference type="EMBL" id="JAB55686.1"/>
    </source>
</evidence>